<evidence type="ECO:0000256" key="4">
    <source>
        <dbReference type="PROSITE-ProRule" id="PRU00335"/>
    </source>
</evidence>
<protein>
    <submittedName>
        <fullName evidence="7">ScbR family autoregulator-binding transcription factor</fullName>
    </submittedName>
</protein>
<sequence length="242" mass="26385">MASQHASRGGGERGGGVSGGEAKREGIGTVLKQERAIETRNEIIWAAATRFDETGYERASLAEIVELTGFTKGALYFHFKSKDDLAAAIIEEQHAISMNAVTAIRETGAPALEQLVMLAYEMGREIVEDPVVRAGIRLTLEMSAEAGPSTPYLDWIDGLRDVFAAAIDEGDISDTVDSAELARYFVSAFTGVQLVSNVLTGRADLEERLDQMVSFVLASIVAPRRRHKIDRYVHTRWSPANA</sequence>
<dbReference type="InterPro" id="IPR001647">
    <property type="entry name" value="HTH_TetR"/>
</dbReference>
<dbReference type="PRINTS" id="PR00455">
    <property type="entry name" value="HTHTETR"/>
</dbReference>
<dbReference type="Gene3D" id="1.10.357.10">
    <property type="entry name" value="Tetracycline Repressor, domain 2"/>
    <property type="match status" value="1"/>
</dbReference>
<name>A0ABW9FCI4_9NOCA</name>
<gene>
    <name evidence="7" type="ORF">ABEU20_001535</name>
</gene>
<feature type="DNA-binding region" description="H-T-H motif" evidence="4">
    <location>
        <begin position="60"/>
        <end position="79"/>
    </location>
</feature>
<dbReference type="InterPro" id="IPR054126">
    <property type="entry name" value="CprB_TetR_C"/>
</dbReference>
<dbReference type="Proteomes" id="UP001629745">
    <property type="component" value="Unassembled WGS sequence"/>
</dbReference>
<feature type="region of interest" description="Disordered" evidence="5">
    <location>
        <begin position="1"/>
        <end position="25"/>
    </location>
</feature>
<proteinExistence type="predicted"/>
<feature type="compositionally biased region" description="Gly residues" evidence="5">
    <location>
        <begin position="8"/>
        <end position="19"/>
    </location>
</feature>
<evidence type="ECO:0000256" key="5">
    <source>
        <dbReference type="SAM" id="MobiDB-lite"/>
    </source>
</evidence>
<dbReference type="InterPro" id="IPR009057">
    <property type="entry name" value="Homeodomain-like_sf"/>
</dbReference>
<evidence type="ECO:0000313" key="7">
    <source>
        <dbReference type="EMBL" id="MFM1722974.1"/>
    </source>
</evidence>
<dbReference type="InterPro" id="IPR050109">
    <property type="entry name" value="HTH-type_TetR-like_transc_reg"/>
</dbReference>
<organism evidence="7 8">
    <name type="scientific">Rhodococcus parequi</name>
    <dbReference type="NCBI Taxonomy" id="3137122"/>
    <lineage>
        <taxon>Bacteria</taxon>
        <taxon>Bacillati</taxon>
        <taxon>Actinomycetota</taxon>
        <taxon>Actinomycetes</taxon>
        <taxon>Mycobacteriales</taxon>
        <taxon>Nocardiaceae</taxon>
        <taxon>Rhodococcus</taxon>
    </lineage>
</organism>
<dbReference type="PANTHER" id="PTHR30055">
    <property type="entry name" value="HTH-TYPE TRANSCRIPTIONAL REGULATOR RUTR"/>
    <property type="match status" value="1"/>
</dbReference>
<dbReference type="SUPFAM" id="SSF48498">
    <property type="entry name" value="Tetracyclin repressor-like, C-terminal domain"/>
    <property type="match status" value="1"/>
</dbReference>
<dbReference type="NCBIfam" id="NF041196">
    <property type="entry name" value="ScbR_bind_reg"/>
    <property type="match status" value="1"/>
</dbReference>
<keyword evidence="8" id="KW-1185">Reference proteome</keyword>
<evidence type="ECO:0000313" key="8">
    <source>
        <dbReference type="Proteomes" id="UP001629745"/>
    </source>
</evidence>
<feature type="domain" description="HTH tetR-type" evidence="6">
    <location>
        <begin position="37"/>
        <end position="97"/>
    </location>
</feature>
<dbReference type="SUPFAM" id="SSF46689">
    <property type="entry name" value="Homeodomain-like"/>
    <property type="match status" value="1"/>
</dbReference>
<dbReference type="PANTHER" id="PTHR30055:SF234">
    <property type="entry name" value="HTH-TYPE TRANSCRIPTIONAL REGULATOR BETI"/>
    <property type="match status" value="1"/>
</dbReference>
<accession>A0ABW9FCI4</accession>
<dbReference type="EMBL" id="JBDLNV010000002">
    <property type="protein sequence ID" value="MFM1722974.1"/>
    <property type="molecule type" value="Genomic_DNA"/>
</dbReference>
<dbReference type="InterPro" id="IPR047923">
    <property type="entry name" value="ArpA-like"/>
</dbReference>
<keyword evidence="3" id="KW-0804">Transcription</keyword>
<evidence type="ECO:0000256" key="1">
    <source>
        <dbReference type="ARBA" id="ARBA00023015"/>
    </source>
</evidence>
<reference evidence="7 8" key="1">
    <citation type="submission" date="2023-11" db="EMBL/GenBank/DDBJ databases">
        <authorList>
            <person name="Val-Calvo J."/>
            <person name="Scortti M."/>
            <person name="Vazquez-Boland J."/>
        </authorList>
    </citation>
    <scope>NUCLEOTIDE SEQUENCE [LARGE SCALE GENOMIC DNA]</scope>
    <source>
        <strain evidence="7 8">PAM 2766</strain>
    </source>
</reference>
<evidence type="ECO:0000259" key="6">
    <source>
        <dbReference type="PROSITE" id="PS50977"/>
    </source>
</evidence>
<keyword evidence="1" id="KW-0805">Transcription regulation</keyword>
<dbReference type="PROSITE" id="PS50977">
    <property type="entry name" value="HTH_TETR_2"/>
    <property type="match status" value="1"/>
</dbReference>
<evidence type="ECO:0000256" key="3">
    <source>
        <dbReference type="ARBA" id="ARBA00023163"/>
    </source>
</evidence>
<dbReference type="InterPro" id="IPR036271">
    <property type="entry name" value="Tet_transcr_reg_TetR-rel_C_sf"/>
</dbReference>
<keyword evidence="2 4" id="KW-0238">DNA-binding</keyword>
<dbReference type="Pfam" id="PF21935">
    <property type="entry name" value="TetR_C_45"/>
    <property type="match status" value="1"/>
</dbReference>
<comment type="caution">
    <text evidence="7">The sequence shown here is derived from an EMBL/GenBank/DDBJ whole genome shotgun (WGS) entry which is preliminary data.</text>
</comment>
<dbReference type="Pfam" id="PF00440">
    <property type="entry name" value="TetR_N"/>
    <property type="match status" value="1"/>
</dbReference>
<evidence type="ECO:0000256" key="2">
    <source>
        <dbReference type="ARBA" id="ARBA00023125"/>
    </source>
</evidence>